<feature type="domain" description="YjeF C-terminal" evidence="20">
    <location>
        <begin position="220"/>
        <end position="508"/>
    </location>
</feature>
<dbReference type="GO" id="GO:0046872">
    <property type="term" value="F:metal ion binding"/>
    <property type="evidence" value="ECO:0007669"/>
    <property type="project" value="UniProtKB-UniRule"/>
</dbReference>
<dbReference type="AlphaFoldDB" id="A0A9D0YRF1"/>
<evidence type="ECO:0000256" key="10">
    <source>
        <dbReference type="ARBA" id="ARBA00023027"/>
    </source>
</evidence>
<dbReference type="Pfam" id="PF01256">
    <property type="entry name" value="Carb_kinase"/>
    <property type="match status" value="1"/>
</dbReference>
<comment type="caution">
    <text evidence="22">The sequence shown here is derived from an EMBL/GenBank/DDBJ whole genome shotgun (WGS) entry which is preliminary data.</text>
</comment>
<accession>A0A9D0YRF1</accession>
<dbReference type="HAMAP" id="MF_01965">
    <property type="entry name" value="NADHX_dehydratase"/>
    <property type="match status" value="1"/>
</dbReference>
<dbReference type="GO" id="GO:0052855">
    <property type="term" value="F:ADP-dependent NAD(P)H-hydrate dehydratase activity"/>
    <property type="evidence" value="ECO:0007669"/>
    <property type="project" value="UniProtKB-UniRule"/>
</dbReference>
<dbReference type="InterPro" id="IPR017953">
    <property type="entry name" value="Carbohydrate_kinase_pred_CS"/>
</dbReference>
<keyword evidence="7 17" id="KW-0067">ATP-binding</keyword>
<feature type="binding site" evidence="18">
    <location>
        <begin position="57"/>
        <end position="61"/>
    </location>
    <ligand>
        <name>(6S)-NADPHX</name>
        <dbReference type="ChEBI" id="CHEBI:64076"/>
    </ligand>
</feature>
<comment type="similarity">
    <text evidence="3 19">In the N-terminal section; belongs to the NnrE/AIBP family.</text>
</comment>
<comment type="cofactor">
    <cofactor evidence="18 19">
        <name>K(+)</name>
        <dbReference type="ChEBI" id="CHEBI:29103"/>
    </cofactor>
    <text evidence="18 19">Binds 1 potassium ion per subunit.</text>
</comment>
<sequence length="523" mass="56918">MKLVTAKQMQELDSKTIEGIGIPSLVLMENAARGVADAAIRFFPNVKRILVVAGKGNNGGDGIAAGRILKIRNRLDVTVYLPYEENQLKEDCKVQYKIAFQVGIKFTKELPDLKEFDLIIDAIFGTGFTPPVAGRWAEVIRKVNDSGKPILAVDIPSGISSDSGEVVEPVVKADLTVTFALPKYGQVLYPSASYCGKVLVRDISIPVDLLAENIKTELIEVNKLKHLIPKRLPYTYKNKEGHVFILGGSPGFTGAVIMSAKAATEAGAGLVTVGVAESLNPIVEQTLVEEMSKPLPEEEKGFLHPLLGDFIFETDDYKRFTSLVLGPGMGRYKGGQELLKDFLTRWDKPIVIDADGINNLADMGKKGKQLLKERKIPAVLTPHVGEMQRLTGLYRGEIITNQIEVARQFAVENNCYVVLKSARTVIATPEGEAFVNVRGTPAMAKGGVGDVLSGILGALIGKMPIKEALLLGVSLHSIAGEIAEKNKDTESVRATDLISAIPYAYRFIRNFNPVVDKSNYIPF</sequence>
<keyword evidence="8 17" id="KW-0521">NADP</keyword>
<dbReference type="Pfam" id="PF03853">
    <property type="entry name" value="YjeF_N"/>
    <property type="match status" value="1"/>
</dbReference>
<evidence type="ECO:0000256" key="14">
    <source>
        <dbReference type="ARBA" id="ARBA00025153"/>
    </source>
</evidence>
<protein>
    <recommendedName>
        <fullName evidence="19">Bifunctional NAD(P)H-hydrate repair enzyme</fullName>
    </recommendedName>
    <alternativeName>
        <fullName evidence="19">Nicotinamide nucleotide repair protein</fullName>
    </alternativeName>
    <domain>
        <recommendedName>
            <fullName evidence="19">ADP-dependent (S)-NAD(P)H-hydrate dehydratase</fullName>
            <ecNumber evidence="19">4.2.1.136</ecNumber>
        </recommendedName>
        <alternativeName>
            <fullName evidence="19">ADP-dependent NAD(P)HX dehydratase</fullName>
        </alternativeName>
    </domain>
    <domain>
        <recommendedName>
            <fullName evidence="19">NAD(P)H-hydrate epimerase</fullName>
            <ecNumber evidence="19">5.1.99.6</ecNumber>
        </recommendedName>
    </domain>
</protein>
<reference evidence="22" key="1">
    <citation type="journal article" date="2020" name="ISME J.">
        <title>Gammaproteobacteria mediating utilization of methyl-, sulfur- and petroleum organic compounds in deep ocean hydrothermal plumes.</title>
        <authorList>
            <person name="Zhou Z."/>
            <person name="Liu Y."/>
            <person name="Pan J."/>
            <person name="Cron B.R."/>
            <person name="Toner B.M."/>
            <person name="Anantharaman K."/>
            <person name="Breier J.A."/>
            <person name="Dick G.J."/>
            <person name="Li M."/>
        </authorList>
    </citation>
    <scope>NUCLEOTIDE SEQUENCE</scope>
    <source>
        <strain evidence="22">SZUA-1501</strain>
    </source>
</reference>
<evidence type="ECO:0000313" key="22">
    <source>
        <dbReference type="EMBL" id="HIP98840.1"/>
    </source>
</evidence>
<name>A0A9D0YRF1_AQUAO</name>
<feature type="binding site" evidence="17">
    <location>
        <position position="255"/>
    </location>
    <ligand>
        <name>(6S)-NADPHX</name>
        <dbReference type="ChEBI" id="CHEBI:64076"/>
    </ligand>
</feature>
<dbReference type="GO" id="GO:0005524">
    <property type="term" value="F:ATP binding"/>
    <property type="evidence" value="ECO:0007669"/>
    <property type="project" value="UniProtKB-UniRule"/>
</dbReference>
<dbReference type="NCBIfam" id="TIGR00197">
    <property type="entry name" value="yjeF_nterm"/>
    <property type="match status" value="1"/>
</dbReference>
<dbReference type="NCBIfam" id="TIGR00196">
    <property type="entry name" value="yjeF_cterm"/>
    <property type="match status" value="1"/>
</dbReference>
<keyword evidence="11 18" id="KW-0413">Isomerase</keyword>
<feature type="binding site" evidence="17">
    <location>
        <position position="328"/>
    </location>
    <ligand>
        <name>(6S)-NADPHX</name>
        <dbReference type="ChEBI" id="CHEBI:64076"/>
    </ligand>
</feature>
<evidence type="ECO:0000313" key="23">
    <source>
        <dbReference type="Proteomes" id="UP000606463"/>
    </source>
</evidence>
<dbReference type="EMBL" id="DQVE01000056">
    <property type="protein sequence ID" value="HIP98840.1"/>
    <property type="molecule type" value="Genomic_DNA"/>
</dbReference>
<comment type="function">
    <text evidence="18">Catalyzes the epimerization of the S- and R-forms of NAD(P)HX, a damaged form of NAD(P)H that is a result of enzymatic or heat-dependent hydration. This is a prerequisite for the S-specific NAD(P)H-hydrate dehydratase to allow the repair of both epimers of NAD(P)HX.</text>
</comment>
<keyword evidence="6 17" id="KW-0547">Nucleotide-binding</keyword>
<dbReference type="PANTHER" id="PTHR12592">
    <property type="entry name" value="ATP-DEPENDENT (S)-NAD(P)H-HYDRATE DEHYDRATASE FAMILY MEMBER"/>
    <property type="match status" value="1"/>
</dbReference>
<dbReference type="Gene3D" id="3.40.1190.20">
    <property type="match status" value="1"/>
</dbReference>
<evidence type="ECO:0000256" key="2">
    <source>
        <dbReference type="ARBA" id="ARBA00000909"/>
    </source>
</evidence>
<evidence type="ECO:0000256" key="11">
    <source>
        <dbReference type="ARBA" id="ARBA00023235"/>
    </source>
</evidence>
<feature type="binding site" evidence="17">
    <location>
        <position position="450"/>
    </location>
    <ligand>
        <name>(6S)-NADPHX</name>
        <dbReference type="ChEBI" id="CHEBI:64076"/>
    </ligand>
</feature>
<comment type="cofactor">
    <cofactor evidence="17">
        <name>Mg(2+)</name>
        <dbReference type="ChEBI" id="CHEBI:18420"/>
    </cofactor>
</comment>
<evidence type="ECO:0000256" key="17">
    <source>
        <dbReference type="HAMAP-Rule" id="MF_01965"/>
    </source>
</evidence>
<organism evidence="22 23">
    <name type="scientific">Aquifex aeolicus</name>
    <dbReference type="NCBI Taxonomy" id="63363"/>
    <lineage>
        <taxon>Bacteria</taxon>
        <taxon>Pseudomonadati</taxon>
        <taxon>Aquificota</taxon>
        <taxon>Aquificia</taxon>
        <taxon>Aquificales</taxon>
        <taxon>Aquificaceae</taxon>
        <taxon>Aquifex</taxon>
    </lineage>
</organism>
<comment type="caution">
    <text evidence="18">Lacks conserved residue(s) required for the propagation of feature annotation.</text>
</comment>
<comment type="catalytic activity">
    <reaction evidence="16 17 19">
        <text>(6S)-NADPHX + ADP = AMP + phosphate + NADPH + H(+)</text>
        <dbReference type="Rhea" id="RHEA:32235"/>
        <dbReference type="ChEBI" id="CHEBI:15378"/>
        <dbReference type="ChEBI" id="CHEBI:43474"/>
        <dbReference type="ChEBI" id="CHEBI:57783"/>
        <dbReference type="ChEBI" id="CHEBI:64076"/>
        <dbReference type="ChEBI" id="CHEBI:456215"/>
        <dbReference type="ChEBI" id="CHEBI:456216"/>
        <dbReference type="EC" id="4.2.1.136"/>
    </reaction>
</comment>
<keyword evidence="10 17" id="KW-0520">NAD</keyword>
<dbReference type="InterPro" id="IPR036652">
    <property type="entry name" value="YjeF_N_dom_sf"/>
</dbReference>
<evidence type="ECO:0000256" key="9">
    <source>
        <dbReference type="ARBA" id="ARBA00022958"/>
    </source>
</evidence>
<keyword evidence="5 18" id="KW-0479">Metal-binding</keyword>
<evidence type="ECO:0000256" key="12">
    <source>
        <dbReference type="ARBA" id="ARBA00023239"/>
    </source>
</evidence>
<comment type="subunit">
    <text evidence="17">Homotetramer.</text>
</comment>
<feature type="binding site" evidence="18">
    <location>
        <position position="121"/>
    </location>
    <ligand>
        <name>K(+)</name>
        <dbReference type="ChEBI" id="CHEBI:29103"/>
    </ligand>
</feature>
<keyword evidence="9 18" id="KW-0630">Potassium</keyword>
<dbReference type="EC" id="4.2.1.136" evidence="19"/>
<feature type="binding site" evidence="18">
    <location>
        <position position="154"/>
    </location>
    <ligand>
        <name>(6S)-NADPHX</name>
        <dbReference type="ChEBI" id="CHEBI:64076"/>
    </ligand>
</feature>
<dbReference type="PIRSF" id="PIRSF017184">
    <property type="entry name" value="Nnr"/>
    <property type="match status" value="1"/>
</dbReference>
<feature type="binding site" evidence="17">
    <location>
        <position position="449"/>
    </location>
    <ligand>
        <name>AMP</name>
        <dbReference type="ChEBI" id="CHEBI:456215"/>
    </ligand>
</feature>
<evidence type="ECO:0000256" key="6">
    <source>
        <dbReference type="ARBA" id="ARBA00022741"/>
    </source>
</evidence>
<evidence type="ECO:0000259" key="20">
    <source>
        <dbReference type="PROSITE" id="PS51383"/>
    </source>
</evidence>
<comment type="similarity">
    <text evidence="4 19">In the C-terminal section; belongs to the NnrD/CARKD family.</text>
</comment>
<evidence type="ECO:0000256" key="16">
    <source>
        <dbReference type="ARBA" id="ARBA00049209"/>
    </source>
</evidence>
<feature type="binding site" evidence="18">
    <location>
        <position position="58"/>
    </location>
    <ligand>
        <name>K(+)</name>
        <dbReference type="ChEBI" id="CHEBI:29103"/>
    </ligand>
</feature>
<evidence type="ECO:0000256" key="5">
    <source>
        <dbReference type="ARBA" id="ARBA00022723"/>
    </source>
</evidence>
<feature type="domain" description="YjeF N-terminal" evidence="21">
    <location>
        <begin position="9"/>
        <end position="211"/>
    </location>
</feature>
<dbReference type="InterPro" id="IPR029056">
    <property type="entry name" value="Ribokinase-like"/>
</dbReference>
<comment type="function">
    <text evidence="17">Catalyzes the dehydration of the S-form of NAD(P)HX at the expense of ADP, which is converted to AMP. Together with NAD(P)HX epimerase, which catalyzes the epimerization of the S- and R-forms, the enzyme allows the repair of both epimers of NAD(P)HX, a damaged form of NAD(P)H that is a result of enzymatic or heat-dependent hydration.</text>
</comment>
<feature type="binding site" evidence="18">
    <location>
        <position position="157"/>
    </location>
    <ligand>
        <name>K(+)</name>
        <dbReference type="ChEBI" id="CHEBI:29103"/>
    </ligand>
</feature>
<evidence type="ECO:0000256" key="19">
    <source>
        <dbReference type="PIRNR" id="PIRNR017184"/>
    </source>
</evidence>
<comment type="function">
    <text evidence="14 19">Bifunctional enzyme that catalyzes the epimerization of the S- and R-forms of NAD(P)HX and the dehydration of the S-form of NAD(P)HX at the expense of ADP, which is converted to AMP. This allows the repair of both epimers of NAD(P)HX, a damaged form of NAD(P)H that is a result of enzymatic or heat-dependent hydration.</text>
</comment>
<dbReference type="Gene3D" id="3.40.50.10260">
    <property type="entry name" value="YjeF N-terminal domain"/>
    <property type="match status" value="1"/>
</dbReference>
<evidence type="ECO:0000256" key="1">
    <source>
        <dbReference type="ARBA" id="ARBA00000013"/>
    </source>
</evidence>
<comment type="catalytic activity">
    <reaction evidence="1 18 19">
        <text>(6R)-NADHX = (6S)-NADHX</text>
        <dbReference type="Rhea" id="RHEA:32215"/>
        <dbReference type="ChEBI" id="CHEBI:64074"/>
        <dbReference type="ChEBI" id="CHEBI:64075"/>
        <dbReference type="EC" id="5.1.99.6"/>
    </reaction>
</comment>
<evidence type="ECO:0000256" key="7">
    <source>
        <dbReference type="ARBA" id="ARBA00022840"/>
    </source>
</evidence>
<proteinExistence type="inferred from homology"/>
<dbReference type="PROSITE" id="PS51383">
    <property type="entry name" value="YJEF_C_3"/>
    <property type="match status" value="1"/>
</dbReference>
<feature type="binding site" evidence="17">
    <location>
        <begin position="420"/>
        <end position="424"/>
    </location>
    <ligand>
        <name>AMP</name>
        <dbReference type="ChEBI" id="CHEBI:456215"/>
    </ligand>
</feature>
<dbReference type="GO" id="GO:0052856">
    <property type="term" value="F:NAD(P)HX epimerase activity"/>
    <property type="evidence" value="ECO:0007669"/>
    <property type="project" value="UniProtKB-UniRule"/>
</dbReference>
<dbReference type="PROSITE" id="PS51385">
    <property type="entry name" value="YJEF_N"/>
    <property type="match status" value="1"/>
</dbReference>
<comment type="similarity">
    <text evidence="18">Belongs to the NnrE/AIBP family.</text>
</comment>
<dbReference type="InterPro" id="IPR030677">
    <property type="entry name" value="Nnr"/>
</dbReference>
<dbReference type="Proteomes" id="UP000606463">
    <property type="component" value="Unassembled WGS sequence"/>
</dbReference>
<keyword evidence="12 17" id="KW-0456">Lyase</keyword>
<dbReference type="SUPFAM" id="SSF53613">
    <property type="entry name" value="Ribokinase-like"/>
    <property type="match status" value="1"/>
</dbReference>
<dbReference type="SUPFAM" id="SSF64153">
    <property type="entry name" value="YjeF N-terminal domain-like"/>
    <property type="match status" value="1"/>
</dbReference>
<evidence type="ECO:0000256" key="3">
    <source>
        <dbReference type="ARBA" id="ARBA00006001"/>
    </source>
</evidence>
<dbReference type="PANTHER" id="PTHR12592:SF0">
    <property type="entry name" value="ATP-DEPENDENT (S)-NAD(P)H-HYDRATE DEHYDRATASE"/>
    <property type="match status" value="1"/>
</dbReference>
<comment type="catalytic activity">
    <reaction evidence="2 18 19">
        <text>(6R)-NADPHX = (6S)-NADPHX</text>
        <dbReference type="Rhea" id="RHEA:32227"/>
        <dbReference type="ChEBI" id="CHEBI:64076"/>
        <dbReference type="ChEBI" id="CHEBI:64077"/>
        <dbReference type="EC" id="5.1.99.6"/>
    </reaction>
</comment>
<evidence type="ECO:0000256" key="8">
    <source>
        <dbReference type="ARBA" id="ARBA00022857"/>
    </source>
</evidence>
<evidence type="ECO:0000256" key="13">
    <source>
        <dbReference type="ARBA" id="ARBA00023268"/>
    </source>
</evidence>
<feature type="binding site" evidence="18">
    <location>
        <begin position="125"/>
        <end position="131"/>
    </location>
    <ligand>
        <name>(6S)-NADPHX</name>
        <dbReference type="ChEBI" id="CHEBI:64076"/>
    </ligand>
</feature>
<dbReference type="CDD" id="cd01171">
    <property type="entry name" value="YXKO-related"/>
    <property type="match status" value="1"/>
</dbReference>
<evidence type="ECO:0000256" key="18">
    <source>
        <dbReference type="HAMAP-Rule" id="MF_01966"/>
    </source>
</evidence>
<dbReference type="EC" id="5.1.99.6" evidence="19"/>
<comment type="catalytic activity">
    <reaction evidence="15 17 19">
        <text>(6S)-NADHX + ADP = AMP + phosphate + NADH + H(+)</text>
        <dbReference type="Rhea" id="RHEA:32223"/>
        <dbReference type="ChEBI" id="CHEBI:15378"/>
        <dbReference type="ChEBI" id="CHEBI:43474"/>
        <dbReference type="ChEBI" id="CHEBI:57945"/>
        <dbReference type="ChEBI" id="CHEBI:64074"/>
        <dbReference type="ChEBI" id="CHEBI:456215"/>
        <dbReference type="ChEBI" id="CHEBI:456216"/>
        <dbReference type="EC" id="4.2.1.136"/>
    </reaction>
</comment>
<dbReference type="InterPro" id="IPR000631">
    <property type="entry name" value="CARKD"/>
</dbReference>
<keyword evidence="13" id="KW-0511">Multifunctional enzyme</keyword>
<dbReference type="HAMAP" id="MF_01966">
    <property type="entry name" value="NADHX_epimerase"/>
    <property type="match status" value="1"/>
</dbReference>
<dbReference type="InterPro" id="IPR004443">
    <property type="entry name" value="YjeF_N_dom"/>
</dbReference>
<dbReference type="GO" id="GO:0046496">
    <property type="term" value="P:nicotinamide nucleotide metabolic process"/>
    <property type="evidence" value="ECO:0007669"/>
    <property type="project" value="UniProtKB-UniRule"/>
</dbReference>
<evidence type="ECO:0000256" key="4">
    <source>
        <dbReference type="ARBA" id="ARBA00009524"/>
    </source>
</evidence>
<dbReference type="PROSITE" id="PS01050">
    <property type="entry name" value="YJEF_C_2"/>
    <property type="match status" value="1"/>
</dbReference>
<dbReference type="GO" id="GO:0110051">
    <property type="term" value="P:metabolite repair"/>
    <property type="evidence" value="ECO:0007669"/>
    <property type="project" value="TreeGrafter"/>
</dbReference>
<gene>
    <name evidence="17" type="primary">nnrD</name>
    <name evidence="18" type="synonym">nnrE</name>
    <name evidence="22" type="ORF">EYH37_05740</name>
</gene>
<evidence type="ECO:0000256" key="15">
    <source>
        <dbReference type="ARBA" id="ARBA00048238"/>
    </source>
</evidence>
<feature type="binding site" evidence="17">
    <location>
        <position position="383"/>
    </location>
    <ligand>
        <name>(6S)-NADPHX</name>
        <dbReference type="ChEBI" id="CHEBI:64076"/>
    </ligand>
</feature>
<comment type="similarity">
    <text evidence="17">Belongs to the NnrD/CARKD family.</text>
</comment>
<evidence type="ECO:0000259" key="21">
    <source>
        <dbReference type="PROSITE" id="PS51385"/>
    </source>
</evidence>